<evidence type="ECO:0000313" key="2">
    <source>
        <dbReference type="Proteomes" id="UP000095472"/>
    </source>
</evidence>
<dbReference type="Proteomes" id="UP000095472">
    <property type="component" value="Chromosome"/>
</dbReference>
<name>A0ACD5H083_9CYAN</name>
<gene>
    <name evidence="1" type="ORF">BH720_013200</name>
</gene>
<organism evidence="1 2">
    <name type="scientific">Desertifilum tharense IPPAS B-1220</name>
    <dbReference type="NCBI Taxonomy" id="1781255"/>
    <lineage>
        <taxon>Bacteria</taxon>
        <taxon>Bacillati</taxon>
        <taxon>Cyanobacteriota</taxon>
        <taxon>Cyanophyceae</taxon>
        <taxon>Desertifilales</taxon>
        <taxon>Desertifilaceae</taxon>
        <taxon>Desertifilum</taxon>
    </lineage>
</organism>
<dbReference type="EMBL" id="CP182909">
    <property type="protein sequence ID" value="XPM66246.1"/>
    <property type="molecule type" value="Genomic_DNA"/>
</dbReference>
<evidence type="ECO:0000313" key="1">
    <source>
        <dbReference type="EMBL" id="XPM66246.1"/>
    </source>
</evidence>
<reference evidence="1 2" key="1">
    <citation type="journal article" date="2016" name="Genome Announc.">
        <title>Draft Genome Sequence of the Thermotolerant Cyanobacterium Desertifilum sp. IPPAS B-1220.</title>
        <authorList>
            <person name="Mironov K.S."/>
            <person name="Sinetova M.A."/>
            <person name="Bolatkhan K."/>
            <person name="Zayadan B.K."/>
            <person name="Ustinova V.V."/>
            <person name="Kupriyanova E.V."/>
            <person name="Skrypnik A.N."/>
            <person name="Gogoleva N.E."/>
            <person name="Gogolev Y.V."/>
            <person name="Los D.A."/>
        </authorList>
    </citation>
    <scope>NUCLEOTIDE SEQUENCE [LARGE SCALE GENOMIC DNA]</scope>
    <source>
        <strain evidence="1 2">IPPAS B-1220</strain>
    </source>
</reference>
<keyword evidence="2" id="KW-1185">Reference proteome</keyword>
<accession>A0ACD5H083</accession>
<protein>
    <submittedName>
        <fullName evidence="1">Uncharacterized protein</fullName>
    </submittedName>
</protein>
<proteinExistence type="predicted"/>
<sequence length="57" mass="6347">MGKKGEEDLVTINSALFPPLSTQHFTLSTHFPHPLPHSALSTQHSELTQHSALYTQH</sequence>